<evidence type="ECO:0000313" key="5">
    <source>
        <dbReference type="EMBL" id="KOY80599.1"/>
    </source>
</evidence>
<dbReference type="PANTHER" id="PTHR30363">
    <property type="entry name" value="HTH-TYPE TRANSCRIPTIONAL REGULATOR SRLR-RELATED"/>
    <property type="match status" value="1"/>
</dbReference>
<accession>A0A0M9DGT9</accession>
<feature type="domain" description="HTH deoR-type" evidence="4">
    <location>
        <begin position="5"/>
        <end position="60"/>
    </location>
</feature>
<evidence type="ECO:0000256" key="2">
    <source>
        <dbReference type="ARBA" id="ARBA00023125"/>
    </source>
</evidence>
<dbReference type="InterPro" id="IPR014036">
    <property type="entry name" value="DeoR-like_C"/>
</dbReference>
<gene>
    <name evidence="5" type="ORF">ADM90_15450</name>
</gene>
<reference evidence="5 6" key="1">
    <citation type="submission" date="2015-07" db="EMBL/GenBank/DDBJ databases">
        <title>Genome sequencing project for genomic taxonomy and phylogenomics of Bacillus-like bacteria.</title>
        <authorList>
            <person name="Liu B."/>
            <person name="Wang J."/>
            <person name="Zhu Y."/>
            <person name="Liu G."/>
            <person name="Chen Q."/>
            <person name="Chen Z."/>
            <person name="Che J."/>
            <person name="Ge C."/>
            <person name="Shi H."/>
            <person name="Pan Z."/>
            <person name="Liu X."/>
        </authorList>
    </citation>
    <scope>NUCLEOTIDE SEQUENCE [LARGE SCALE GENOMIC DNA]</scope>
    <source>
        <strain evidence="5 6">DSM 54</strain>
    </source>
</reference>
<dbReference type="PROSITE" id="PS00894">
    <property type="entry name" value="HTH_DEOR_1"/>
    <property type="match status" value="1"/>
</dbReference>
<dbReference type="PRINTS" id="PR00037">
    <property type="entry name" value="HTHLACR"/>
</dbReference>
<dbReference type="InterPro" id="IPR036390">
    <property type="entry name" value="WH_DNA-bd_sf"/>
</dbReference>
<keyword evidence="3" id="KW-0804">Transcription</keyword>
<sequence>MSLSFEERKKVILDILDLEGKVKVSDAEQLLNVSGETIRRDMDRLEKEGLLHKVYGGAVKTKQKYERTFEQKTSLNNLEKRLICKAAANIVEDGDVIFIGHGTTAYEIVRFLSDKPNVIVVTNSLPVLSLATECFQGKILFAGGEYEHRQKFMGGPLADLFFNQLKANKAFVAAGGISLTDGITDYDITGAAISKKLIERAETTIILADHTKFGVSTFAHICHLEDVSMIITDQKSSIQWQERLAQKKVELLIASEMLEDIHV</sequence>
<keyword evidence="6" id="KW-1185">Reference proteome</keyword>
<dbReference type="InterPro" id="IPR037171">
    <property type="entry name" value="NagB/RpiA_transferase-like"/>
</dbReference>
<dbReference type="RefSeq" id="WP_053995842.1">
    <property type="nucleotide sequence ID" value="NZ_CP065643.1"/>
</dbReference>
<dbReference type="SUPFAM" id="SSF46785">
    <property type="entry name" value="Winged helix' DNA-binding domain"/>
    <property type="match status" value="1"/>
</dbReference>
<dbReference type="Gene3D" id="3.40.50.1360">
    <property type="match status" value="1"/>
</dbReference>
<comment type="caution">
    <text evidence="5">The sequence shown here is derived from an EMBL/GenBank/DDBJ whole genome shotgun (WGS) entry which is preliminary data.</text>
</comment>
<dbReference type="AlphaFoldDB" id="A0A0M9DGT9"/>
<dbReference type="Gene3D" id="1.10.10.10">
    <property type="entry name" value="Winged helix-like DNA-binding domain superfamily/Winged helix DNA-binding domain"/>
    <property type="match status" value="1"/>
</dbReference>
<evidence type="ECO:0000313" key="6">
    <source>
        <dbReference type="Proteomes" id="UP000037977"/>
    </source>
</evidence>
<dbReference type="Proteomes" id="UP000037977">
    <property type="component" value="Unassembled WGS sequence"/>
</dbReference>
<dbReference type="InterPro" id="IPR001034">
    <property type="entry name" value="DeoR_HTH"/>
</dbReference>
<proteinExistence type="predicted"/>
<dbReference type="OrthoDB" id="9797223at2"/>
<evidence type="ECO:0000259" key="4">
    <source>
        <dbReference type="PROSITE" id="PS51000"/>
    </source>
</evidence>
<dbReference type="GO" id="GO:0003677">
    <property type="term" value="F:DNA binding"/>
    <property type="evidence" value="ECO:0007669"/>
    <property type="project" value="UniProtKB-KW"/>
</dbReference>
<dbReference type="SUPFAM" id="SSF100950">
    <property type="entry name" value="NagB/RpiA/CoA transferase-like"/>
    <property type="match status" value="1"/>
</dbReference>
<keyword evidence="2" id="KW-0238">DNA-binding</keyword>
<dbReference type="InterPro" id="IPR036388">
    <property type="entry name" value="WH-like_DNA-bd_sf"/>
</dbReference>
<name>A0A0M9DGT9_9BACI</name>
<evidence type="ECO:0000256" key="3">
    <source>
        <dbReference type="ARBA" id="ARBA00023163"/>
    </source>
</evidence>
<organism evidence="5 6">
    <name type="scientific">Lysinibacillus macroides</name>
    <dbReference type="NCBI Taxonomy" id="33935"/>
    <lineage>
        <taxon>Bacteria</taxon>
        <taxon>Bacillati</taxon>
        <taxon>Bacillota</taxon>
        <taxon>Bacilli</taxon>
        <taxon>Bacillales</taxon>
        <taxon>Bacillaceae</taxon>
        <taxon>Lysinibacillus</taxon>
    </lineage>
</organism>
<dbReference type="SMART" id="SM01134">
    <property type="entry name" value="DeoRC"/>
    <property type="match status" value="1"/>
</dbReference>
<dbReference type="Pfam" id="PF08220">
    <property type="entry name" value="HTH_DeoR"/>
    <property type="match status" value="1"/>
</dbReference>
<keyword evidence="1" id="KW-0805">Transcription regulation</keyword>
<dbReference type="PROSITE" id="PS51000">
    <property type="entry name" value="HTH_DEOR_2"/>
    <property type="match status" value="1"/>
</dbReference>
<dbReference type="Pfam" id="PF00455">
    <property type="entry name" value="DeoRC"/>
    <property type="match status" value="1"/>
</dbReference>
<dbReference type="EMBL" id="LGCI01000010">
    <property type="protein sequence ID" value="KOY80599.1"/>
    <property type="molecule type" value="Genomic_DNA"/>
</dbReference>
<dbReference type="PANTHER" id="PTHR30363:SF44">
    <property type="entry name" value="AGA OPERON TRANSCRIPTIONAL REPRESSOR-RELATED"/>
    <property type="match status" value="1"/>
</dbReference>
<dbReference type="PATRIC" id="fig|33935.3.peg.1821"/>
<dbReference type="SMART" id="SM00420">
    <property type="entry name" value="HTH_DEOR"/>
    <property type="match status" value="1"/>
</dbReference>
<evidence type="ECO:0000256" key="1">
    <source>
        <dbReference type="ARBA" id="ARBA00023015"/>
    </source>
</evidence>
<dbReference type="InterPro" id="IPR050313">
    <property type="entry name" value="Carb_Metab_HTH_regulators"/>
</dbReference>
<dbReference type="STRING" id="33935.ADM90_15450"/>
<protein>
    <submittedName>
        <fullName evidence="5">DeoR faimly transcriptional regulator</fullName>
    </submittedName>
</protein>
<dbReference type="InterPro" id="IPR018356">
    <property type="entry name" value="Tscrpt_reg_HTH_DeoR_CS"/>
</dbReference>
<dbReference type="GO" id="GO:0003700">
    <property type="term" value="F:DNA-binding transcription factor activity"/>
    <property type="evidence" value="ECO:0007669"/>
    <property type="project" value="InterPro"/>
</dbReference>